<gene>
    <name evidence="3" type="ORF">ZOSMA_26G01240</name>
</gene>
<dbReference type="InterPro" id="IPR051955">
    <property type="entry name" value="PME_Inhibitor"/>
</dbReference>
<dbReference type="InterPro" id="IPR006501">
    <property type="entry name" value="Pectinesterase_inhib_dom"/>
</dbReference>
<evidence type="ECO:0000313" key="4">
    <source>
        <dbReference type="Proteomes" id="UP000036987"/>
    </source>
</evidence>
<evidence type="ECO:0000313" key="3">
    <source>
        <dbReference type="EMBL" id="KMZ67374.1"/>
    </source>
</evidence>
<dbReference type="SUPFAM" id="SSF101148">
    <property type="entry name" value="Plant invertase/pectin methylesterase inhibitor"/>
    <property type="match status" value="1"/>
</dbReference>
<dbReference type="AlphaFoldDB" id="A0A0K9PEH4"/>
<keyword evidence="4" id="KW-1185">Reference proteome</keyword>
<dbReference type="SMART" id="SM00856">
    <property type="entry name" value="PMEI"/>
    <property type="match status" value="1"/>
</dbReference>
<evidence type="ECO:0000256" key="1">
    <source>
        <dbReference type="ARBA" id="ARBA00022729"/>
    </source>
</evidence>
<dbReference type="PANTHER" id="PTHR31080:SF87">
    <property type="entry name" value="PECTINESTERASE INHIBITOR 7"/>
    <property type="match status" value="1"/>
</dbReference>
<evidence type="ECO:0000259" key="2">
    <source>
        <dbReference type="SMART" id="SM00856"/>
    </source>
</evidence>
<dbReference type="Proteomes" id="UP000036987">
    <property type="component" value="Unassembled WGS sequence"/>
</dbReference>
<feature type="domain" description="Pectinesterase inhibitor" evidence="2">
    <location>
        <begin position="3"/>
        <end position="163"/>
    </location>
</feature>
<dbReference type="CDD" id="cd15798">
    <property type="entry name" value="PMEI-like_3"/>
    <property type="match status" value="1"/>
</dbReference>
<dbReference type="GO" id="GO:0009505">
    <property type="term" value="C:plant-type cell wall"/>
    <property type="evidence" value="ECO:0000318"/>
    <property type="project" value="GO_Central"/>
</dbReference>
<comment type="caution">
    <text evidence="3">The sequence shown here is derived from an EMBL/GenBank/DDBJ whole genome shotgun (WGS) entry which is preliminary data.</text>
</comment>
<dbReference type="Pfam" id="PF04043">
    <property type="entry name" value="PMEI"/>
    <property type="match status" value="1"/>
</dbReference>
<protein>
    <submittedName>
        <fullName evidence="3">Pectinesterase</fullName>
    </submittedName>
</protein>
<dbReference type="GO" id="GO:0009827">
    <property type="term" value="P:plant-type cell wall modification"/>
    <property type="evidence" value="ECO:0000318"/>
    <property type="project" value="GO_Central"/>
</dbReference>
<name>A0A0K9PEH4_ZOSMR</name>
<dbReference type="OMA" id="MQCTSNA"/>
<reference evidence="4" key="1">
    <citation type="journal article" date="2016" name="Nature">
        <title>The genome of the seagrass Zostera marina reveals angiosperm adaptation to the sea.</title>
        <authorList>
            <person name="Olsen J.L."/>
            <person name="Rouze P."/>
            <person name="Verhelst B."/>
            <person name="Lin Y.-C."/>
            <person name="Bayer T."/>
            <person name="Collen J."/>
            <person name="Dattolo E."/>
            <person name="De Paoli E."/>
            <person name="Dittami S."/>
            <person name="Maumus F."/>
            <person name="Michel G."/>
            <person name="Kersting A."/>
            <person name="Lauritano C."/>
            <person name="Lohaus R."/>
            <person name="Toepel M."/>
            <person name="Tonon T."/>
            <person name="Vanneste K."/>
            <person name="Amirebrahimi M."/>
            <person name="Brakel J."/>
            <person name="Bostroem C."/>
            <person name="Chovatia M."/>
            <person name="Grimwood J."/>
            <person name="Jenkins J.W."/>
            <person name="Jueterbock A."/>
            <person name="Mraz A."/>
            <person name="Stam W.T."/>
            <person name="Tice H."/>
            <person name="Bornberg-Bauer E."/>
            <person name="Green P.J."/>
            <person name="Pearson G.A."/>
            <person name="Procaccini G."/>
            <person name="Duarte C.M."/>
            <person name="Schmutz J."/>
            <person name="Reusch T.B.H."/>
            <person name="Van de Peer Y."/>
        </authorList>
    </citation>
    <scope>NUCLEOTIDE SEQUENCE [LARGE SCALE GENOMIC DNA]</scope>
    <source>
        <strain evidence="4">cv. Finnish</strain>
    </source>
</reference>
<dbReference type="OrthoDB" id="1430376at2759"/>
<dbReference type="Gene3D" id="1.20.140.40">
    <property type="entry name" value="Invertase/pectin methylesterase inhibitor family protein"/>
    <property type="match status" value="1"/>
</dbReference>
<dbReference type="NCBIfam" id="TIGR01614">
    <property type="entry name" value="PME_inhib"/>
    <property type="match status" value="1"/>
</dbReference>
<sequence>MSATNYFIRNSCTTTLFPQVCTQTLSDYTSSSGGALPHHSERRIAKIGLSVSLIRTKTAYGLLNQSLSTLVSDDRERGIISDCVQEMKNSVYHLSKSIRQLEKMGSAKNPAFAYRLGNIQTWASAALTEVTTCVGGLEKSEVDVEFKSMFDEVTKVISNALALVNQIVVPVLN</sequence>
<dbReference type="GO" id="GO:0004857">
    <property type="term" value="F:enzyme inhibitor activity"/>
    <property type="evidence" value="ECO:0000318"/>
    <property type="project" value="GO_Central"/>
</dbReference>
<dbReference type="InterPro" id="IPR035513">
    <property type="entry name" value="Invertase/methylesterase_inhib"/>
</dbReference>
<accession>A0A0K9PEH4</accession>
<dbReference type="PANTHER" id="PTHR31080">
    <property type="entry name" value="PECTINESTERASE INHIBITOR-LIKE"/>
    <property type="match status" value="1"/>
</dbReference>
<proteinExistence type="predicted"/>
<keyword evidence="1" id="KW-0732">Signal</keyword>
<organism evidence="3 4">
    <name type="scientific">Zostera marina</name>
    <name type="common">Eelgrass</name>
    <dbReference type="NCBI Taxonomy" id="29655"/>
    <lineage>
        <taxon>Eukaryota</taxon>
        <taxon>Viridiplantae</taxon>
        <taxon>Streptophyta</taxon>
        <taxon>Embryophyta</taxon>
        <taxon>Tracheophyta</taxon>
        <taxon>Spermatophyta</taxon>
        <taxon>Magnoliopsida</taxon>
        <taxon>Liliopsida</taxon>
        <taxon>Zosteraceae</taxon>
        <taxon>Zostera</taxon>
    </lineage>
</organism>
<dbReference type="EMBL" id="LFYR01000915">
    <property type="protein sequence ID" value="KMZ67374.1"/>
    <property type="molecule type" value="Genomic_DNA"/>
</dbReference>